<dbReference type="InterPro" id="IPR050834">
    <property type="entry name" value="Glycosyltransf_2"/>
</dbReference>
<evidence type="ECO:0000259" key="1">
    <source>
        <dbReference type="Pfam" id="PF00535"/>
    </source>
</evidence>
<dbReference type="GO" id="GO:0016757">
    <property type="term" value="F:glycosyltransferase activity"/>
    <property type="evidence" value="ECO:0007669"/>
    <property type="project" value="UniProtKB-KW"/>
</dbReference>
<evidence type="ECO:0000313" key="3">
    <source>
        <dbReference type="Proteomes" id="UP001139450"/>
    </source>
</evidence>
<dbReference type="AlphaFoldDB" id="A0A9X1X6P6"/>
<keyword evidence="2" id="KW-0328">Glycosyltransferase</keyword>
<dbReference type="PANTHER" id="PTHR43685:SF2">
    <property type="entry name" value="GLYCOSYLTRANSFERASE 2-LIKE DOMAIN-CONTAINING PROTEIN"/>
    <property type="match status" value="1"/>
</dbReference>
<name>A0A9X1X6P6_9SPHI</name>
<reference evidence="2" key="1">
    <citation type="submission" date="2022-04" db="EMBL/GenBank/DDBJ databases">
        <title>Mucilaginibacter sp. RS28 isolated from freshwater.</title>
        <authorList>
            <person name="Ko S.-R."/>
        </authorList>
    </citation>
    <scope>NUCLEOTIDE SEQUENCE</scope>
    <source>
        <strain evidence="2">RS28</strain>
    </source>
</reference>
<feature type="domain" description="Glycosyltransferase 2-like" evidence="1">
    <location>
        <begin position="6"/>
        <end position="165"/>
    </location>
</feature>
<dbReference type="Pfam" id="PF00535">
    <property type="entry name" value="Glycos_transf_2"/>
    <property type="match status" value="1"/>
</dbReference>
<dbReference type="EC" id="2.4.-.-" evidence="2"/>
<dbReference type="RefSeq" id="WP_245131894.1">
    <property type="nucleotide sequence ID" value="NZ_JALJEJ010000009.1"/>
</dbReference>
<dbReference type="CDD" id="cd00761">
    <property type="entry name" value="Glyco_tranf_GTA_type"/>
    <property type="match status" value="1"/>
</dbReference>
<protein>
    <submittedName>
        <fullName evidence="2">Glycosyltransferase</fullName>
        <ecNumber evidence="2">2.4.-.-</ecNumber>
    </submittedName>
</protein>
<accession>A0A9X1X6P6</accession>
<organism evidence="2 3">
    <name type="scientific">Mucilaginibacter straminoryzae</name>
    <dbReference type="NCBI Taxonomy" id="2932774"/>
    <lineage>
        <taxon>Bacteria</taxon>
        <taxon>Pseudomonadati</taxon>
        <taxon>Bacteroidota</taxon>
        <taxon>Sphingobacteriia</taxon>
        <taxon>Sphingobacteriales</taxon>
        <taxon>Sphingobacteriaceae</taxon>
        <taxon>Mucilaginibacter</taxon>
    </lineage>
</organism>
<proteinExistence type="predicted"/>
<dbReference type="Proteomes" id="UP001139450">
    <property type="component" value="Unassembled WGS sequence"/>
</dbReference>
<keyword evidence="3" id="KW-1185">Reference proteome</keyword>
<gene>
    <name evidence="2" type="ORF">MUY27_16680</name>
</gene>
<dbReference type="InterPro" id="IPR029044">
    <property type="entry name" value="Nucleotide-diphossugar_trans"/>
</dbReference>
<dbReference type="SUPFAM" id="SSF53448">
    <property type="entry name" value="Nucleotide-diphospho-sugar transferases"/>
    <property type="match status" value="1"/>
</dbReference>
<keyword evidence="2" id="KW-0808">Transferase</keyword>
<dbReference type="PANTHER" id="PTHR43685">
    <property type="entry name" value="GLYCOSYLTRANSFERASE"/>
    <property type="match status" value="1"/>
</dbReference>
<dbReference type="Gene3D" id="3.90.550.10">
    <property type="entry name" value="Spore Coat Polysaccharide Biosynthesis Protein SpsA, Chain A"/>
    <property type="match status" value="1"/>
</dbReference>
<evidence type="ECO:0000313" key="2">
    <source>
        <dbReference type="EMBL" id="MCJ8211355.1"/>
    </source>
</evidence>
<sequence length="263" mass="29636">MEQHTFVIPAYQQSPYLETCISSLKAQTVKSKIIITTSTPGSSLESIAHQYDLPYFVNTTGALGIAADWNFALSKAATPWVTIAHQDDIYEPDYVETLLTAVADQSPHTLIAFSNYYDIVNNAPKNNSLNAFVKRTLLLPFLIKPAIEKRFLKKSVLLFGDPICCPTVMINKQLLPDFNFSPDFTCALDWLAWYQLAQKKGKFVYTAKKLVGHRIHAGSETTVQLSMGKRQQEEKMIFRMMWGKYAGNLLSKIYSAGHKQNTL</sequence>
<dbReference type="EMBL" id="JALJEJ010000009">
    <property type="protein sequence ID" value="MCJ8211355.1"/>
    <property type="molecule type" value="Genomic_DNA"/>
</dbReference>
<dbReference type="InterPro" id="IPR001173">
    <property type="entry name" value="Glyco_trans_2-like"/>
</dbReference>
<comment type="caution">
    <text evidence="2">The sequence shown here is derived from an EMBL/GenBank/DDBJ whole genome shotgun (WGS) entry which is preliminary data.</text>
</comment>